<comment type="catalytic activity">
    <reaction evidence="1">
        <text>ATP + protein L-histidine = ADP + protein N-phospho-L-histidine.</text>
        <dbReference type="EC" id="2.7.13.3"/>
    </reaction>
</comment>
<keyword evidence="3 7" id="KW-0597">Phosphoprotein</keyword>
<dbReference type="InterPro" id="IPR001789">
    <property type="entry name" value="Sig_transdc_resp-reg_receiver"/>
</dbReference>
<feature type="domain" description="Histidine kinase" evidence="9">
    <location>
        <begin position="430"/>
        <end position="650"/>
    </location>
</feature>
<evidence type="ECO:0000256" key="4">
    <source>
        <dbReference type="ARBA" id="ARBA00022679"/>
    </source>
</evidence>
<dbReference type="SUPFAM" id="SSF55874">
    <property type="entry name" value="ATPase domain of HSP90 chaperone/DNA topoisomerase II/histidine kinase"/>
    <property type="match status" value="1"/>
</dbReference>
<dbReference type="EC" id="2.7.13.3" evidence="2"/>
<keyword evidence="11" id="KW-0547">Nucleotide-binding</keyword>
<dbReference type="PANTHER" id="PTHR43047:SF64">
    <property type="entry name" value="HISTIDINE KINASE CONTAINING CHEY-HOMOLOGOUS RECEIVER DOMAIN AND PAS DOMAIN-RELATED"/>
    <property type="match status" value="1"/>
</dbReference>
<dbReference type="InterPro" id="IPR005467">
    <property type="entry name" value="His_kinase_dom"/>
</dbReference>
<dbReference type="SMART" id="SM00388">
    <property type="entry name" value="HisKA"/>
    <property type="match status" value="1"/>
</dbReference>
<evidence type="ECO:0000259" key="9">
    <source>
        <dbReference type="PROSITE" id="PS50109"/>
    </source>
</evidence>
<dbReference type="Proteomes" id="UP001576784">
    <property type="component" value="Unassembled WGS sequence"/>
</dbReference>
<dbReference type="InterPro" id="IPR036097">
    <property type="entry name" value="HisK_dim/P_sf"/>
</dbReference>
<dbReference type="SUPFAM" id="SSF55781">
    <property type="entry name" value="GAF domain-like"/>
    <property type="match status" value="1"/>
</dbReference>
<feature type="domain" description="Response regulatory" evidence="10">
    <location>
        <begin position="674"/>
        <end position="790"/>
    </location>
</feature>
<dbReference type="Gene3D" id="3.30.450.20">
    <property type="entry name" value="PAS domain"/>
    <property type="match status" value="1"/>
</dbReference>
<dbReference type="Gene3D" id="3.30.450.40">
    <property type="match status" value="1"/>
</dbReference>
<keyword evidence="8" id="KW-0472">Membrane</keyword>
<evidence type="ECO:0000256" key="8">
    <source>
        <dbReference type="SAM" id="Phobius"/>
    </source>
</evidence>
<reference evidence="11 12" key="1">
    <citation type="submission" date="2024-09" db="EMBL/GenBank/DDBJ databases">
        <title>Floridaenema gen nov. (Aerosakkonemataceae, Aerosakkonematales ord. nov., Cyanobacteria) from benthic tropical and subtropical fresh waters, with the description of four new species.</title>
        <authorList>
            <person name="Moretto J.A."/>
            <person name="Berthold D.E."/>
            <person name="Lefler F.W."/>
            <person name="Huang I.-S."/>
            <person name="Laughinghouse H. IV."/>
        </authorList>
    </citation>
    <scope>NUCLEOTIDE SEQUENCE [LARGE SCALE GENOMIC DNA]</scope>
    <source>
        <strain evidence="11 12">BLCC-F50</strain>
    </source>
</reference>
<name>A0ABV4XUJ6_9CYAN</name>
<dbReference type="RefSeq" id="WP_413264980.1">
    <property type="nucleotide sequence ID" value="NZ_JBHFNR010000153.1"/>
</dbReference>
<evidence type="ECO:0000256" key="5">
    <source>
        <dbReference type="ARBA" id="ARBA00022777"/>
    </source>
</evidence>
<dbReference type="CDD" id="cd16922">
    <property type="entry name" value="HATPase_EvgS-ArcB-TorS-like"/>
    <property type="match status" value="1"/>
</dbReference>
<dbReference type="CDD" id="cd00082">
    <property type="entry name" value="HisKA"/>
    <property type="match status" value="1"/>
</dbReference>
<dbReference type="SUPFAM" id="SSF52172">
    <property type="entry name" value="CheY-like"/>
    <property type="match status" value="1"/>
</dbReference>
<keyword evidence="4" id="KW-0808">Transferase</keyword>
<feature type="transmembrane region" description="Helical" evidence="8">
    <location>
        <begin position="37"/>
        <end position="61"/>
    </location>
</feature>
<evidence type="ECO:0000256" key="3">
    <source>
        <dbReference type="ARBA" id="ARBA00022553"/>
    </source>
</evidence>
<dbReference type="InterPro" id="IPR003661">
    <property type="entry name" value="HisK_dim/P_dom"/>
</dbReference>
<dbReference type="SMART" id="SM00448">
    <property type="entry name" value="REC"/>
    <property type="match status" value="1"/>
</dbReference>
<gene>
    <name evidence="11" type="ORF">ACE1CI_20740</name>
</gene>
<dbReference type="PROSITE" id="PS50110">
    <property type="entry name" value="RESPONSE_REGULATORY"/>
    <property type="match status" value="1"/>
</dbReference>
<evidence type="ECO:0000259" key="10">
    <source>
        <dbReference type="PROSITE" id="PS50110"/>
    </source>
</evidence>
<feature type="modified residue" description="4-aspartylphosphate" evidence="7">
    <location>
        <position position="723"/>
    </location>
</feature>
<keyword evidence="6" id="KW-0902">Two-component regulatory system</keyword>
<evidence type="ECO:0000256" key="7">
    <source>
        <dbReference type="PROSITE-ProRule" id="PRU00169"/>
    </source>
</evidence>
<dbReference type="Pfam" id="PF13185">
    <property type="entry name" value="GAF_2"/>
    <property type="match status" value="1"/>
</dbReference>
<keyword evidence="8" id="KW-0812">Transmembrane</keyword>
<feature type="transmembrane region" description="Helical" evidence="8">
    <location>
        <begin position="73"/>
        <end position="91"/>
    </location>
</feature>
<dbReference type="Pfam" id="PF00072">
    <property type="entry name" value="Response_reg"/>
    <property type="match status" value="1"/>
</dbReference>
<keyword evidence="12" id="KW-1185">Reference proteome</keyword>
<keyword evidence="11" id="KW-0067">ATP-binding</keyword>
<proteinExistence type="predicted"/>
<dbReference type="EMBL" id="JBHFNR010000153">
    <property type="protein sequence ID" value="MFB2895341.1"/>
    <property type="molecule type" value="Genomic_DNA"/>
</dbReference>
<dbReference type="PANTHER" id="PTHR43047">
    <property type="entry name" value="TWO-COMPONENT HISTIDINE PROTEIN KINASE"/>
    <property type="match status" value="1"/>
</dbReference>
<dbReference type="InterPro" id="IPR003018">
    <property type="entry name" value="GAF"/>
</dbReference>
<dbReference type="InterPro" id="IPR003594">
    <property type="entry name" value="HATPase_dom"/>
</dbReference>
<dbReference type="PROSITE" id="PS50109">
    <property type="entry name" value="HIS_KIN"/>
    <property type="match status" value="1"/>
</dbReference>
<sequence length="892" mass="100715">MFSSLSQNLSLKFFQKDDKFTSIPACHPERLPTFEPFLLGGASVLSILEIFGGCPPLIWIAPLLFTYCIFRSPSRAIMLIFLGIWSVLLLFNGDELVSRQLIVLAIVALLSPLVRRSLVQQEWRSAAQTTLATLTEDETATSPEQTIAKALITLKKFVCADGAIVLRQLDEVTAEALVRLPINALPDRLTKPDLFAEAIAKKQCVYYSNYPAIPNPATVLVAKGVQSVAVLPLQEGDRMGGAIVLFWYEEVNFSPNLQQFLQSLLGGLRNLLRFQDMNLRLDKIQARLRAILETIPQGVVFVDESGEQGWLNHTAAMQLGLPQGAVEPLAIAQAMTTLRLKADNQQDIAKQAISLFTNPEIEIRDWQWFFSQPQTQVLSLSSTPIYLRDVPGRLWVFDDITERKLAEVATQQAKEMAESANRAKSEFLASMSHELRTPLNAILGYTQILKKNTGLTKQQQKGLEIIHQSGEHLLTLINDVLDLSKIEARKMELHPNIFQFIAFIENLVQMFKVRVRQGIAFVYEPVAPLPKYIHADEKRLRQILLNLLSNAIKFTEQGQVKFRVSIVARQLESLTIRFQVADTGIGIAEEQREAIFLPFQQVGENSQQIEGTGLGLAITRQLVRLMGSEIYLQSELGKGSCFWFDLTLPETTNQSEMLPLIKPSIVGYKGDRKKVLVVDNQWENRAVLVDLLKPLGFQLMEAVDGQDGLNKAAQFQPDLILMDLVMPLMDGFEAIRRLRKSPTLKNITVIAVSASILDFDRETSRQAGYDSFLPKPVREKDLLEDIQNYLDLEWIYEEKEPEIANREEEIKNSDFAISSISKNLAQLAAKSELDVLLDLAMQGDLQGIIEYLTQLEQTDDRWIPFTTQVQQLAKAFEEQQLLELIRHYREQL</sequence>
<dbReference type="InterPro" id="IPR029016">
    <property type="entry name" value="GAF-like_dom_sf"/>
</dbReference>
<dbReference type="Gene3D" id="3.30.565.10">
    <property type="entry name" value="Histidine kinase-like ATPase, C-terminal domain"/>
    <property type="match status" value="1"/>
</dbReference>
<dbReference type="InterPro" id="IPR036890">
    <property type="entry name" value="HATPase_C_sf"/>
</dbReference>
<evidence type="ECO:0000256" key="6">
    <source>
        <dbReference type="ARBA" id="ARBA00023012"/>
    </source>
</evidence>
<organism evidence="11 12">
    <name type="scientific">Floridaenema flaviceps BLCC-F50</name>
    <dbReference type="NCBI Taxonomy" id="3153642"/>
    <lineage>
        <taxon>Bacteria</taxon>
        <taxon>Bacillati</taxon>
        <taxon>Cyanobacteriota</taxon>
        <taxon>Cyanophyceae</taxon>
        <taxon>Oscillatoriophycideae</taxon>
        <taxon>Aerosakkonematales</taxon>
        <taxon>Aerosakkonemataceae</taxon>
        <taxon>Floridanema</taxon>
        <taxon>Floridanema flaviceps</taxon>
    </lineage>
</organism>
<dbReference type="InterPro" id="IPR035965">
    <property type="entry name" value="PAS-like_dom_sf"/>
</dbReference>
<dbReference type="InterPro" id="IPR004358">
    <property type="entry name" value="Sig_transdc_His_kin-like_C"/>
</dbReference>
<dbReference type="InterPro" id="IPR011006">
    <property type="entry name" value="CheY-like_superfamily"/>
</dbReference>
<dbReference type="GO" id="GO:0005524">
    <property type="term" value="F:ATP binding"/>
    <property type="evidence" value="ECO:0007669"/>
    <property type="project" value="UniProtKB-KW"/>
</dbReference>
<evidence type="ECO:0000313" key="12">
    <source>
        <dbReference type="Proteomes" id="UP001576784"/>
    </source>
</evidence>
<dbReference type="SUPFAM" id="SSF47384">
    <property type="entry name" value="Homodimeric domain of signal transducing histidine kinase"/>
    <property type="match status" value="1"/>
</dbReference>
<protein>
    <recommendedName>
        <fullName evidence="2">histidine kinase</fullName>
        <ecNumber evidence="2">2.7.13.3</ecNumber>
    </recommendedName>
</protein>
<keyword evidence="8" id="KW-1133">Transmembrane helix</keyword>
<dbReference type="SMART" id="SM00387">
    <property type="entry name" value="HATPase_c"/>
    <property type="match status" value="1"/>
</dbReference>
<evidence type="ECO:0000313" key="11">
    <source>
        <dbReference type="EMBL" id="MFB2895341.1"/>
    </source>
</evidence>
<dbReference type="SUPFAM" id="SSF55785">
    <property type="entry name" value="PYP-like sensor domain (PAS domain)"/>
    <property type="match status" value="1"/>
</dbReference>
<dbReference type="PRINTS" id="PR00344">
    <property type="entry name" value="BCTRLSENSOR"/>
</dbReference>
<evidence type="ECO:0000256" key="2">
    <source>
        <dbReference type="ARBA" id="ARBA00012438"/>
    </source>
</evidence>
<dbReference type="Pfam" id="PF00512">
    <property type="entry name" value="HisKA"/>
    <property type="match status" value="1"/>
</dbReference>
<dbReference type="Pfam" id="PF02518">
    <property type="entry name" value="HATPase_c"/>
    <property type="match status" value="1"/>
</dbReference>
<comment type="caution">
    <text evidence="11">The sequence shown here is derived from an EMBL/GenBank/DDBJ whole genome shotgun (WGS) entry which is preliminary data.</text>
</comment>
<dbReference type="Gene3D" id="1.10.287.130">
    <property type="match status" value="1"/>
</dbReference>
<evidence type="ECO:0000256" key="1">
    <source>
        <dbReference type="ARBA" id="ARBA00000085"/>
    </source>
</evidence>
<accession>A0ABV4XUJ6</accession>
<dbReference type="Gene3D" id="3.40.50.2300">
    <property type="match status" value="1"/>
</dbReference>
<keyword evidence="5" id="KW-0418">Kinase</keyword>